<dbReference type="Proteomes" id="UP000266723">
    <property type="component" value="Unassembled WGS sequence"/>
</dbReference>
<organism evidence="2 3">
    <name type="scientific">Brassica cretica</name>
    <name type="common">Mustard</name>
    <dbReference type="NCBI Taxonomy" id="69181"/>
    <lineage>
        <taxon>Eukaryota</taxon>
        <taxon>Viridiplantae</taxon>
        <taxon>Streptophyta</taxon>
        <taxon>Embryophyta</taxon>
        <taxon>Tracheophyta</taxon>
        <taxon>Spermatophyta</taxon>
        <taxon>Magnoliopsida</taxon>
        <taxon>eudicotyledons</taxon>
        <taxon>Gunneridae</taxon>
        <taxon>Pentapetalae</taxon>
        <taxon>rosids</taxon>
        <taxon>malvids</taxon>
        <taxon>Brassicales</taxon>
        <taxon>Brassicaceae</taxon>
        <taxon>Brassiceae</taxon>
        <taxon>Brassica</taxon>
    </lineage>
</organism>
<accession>A0ABQ7E451</accession>
<protein>
    <submittedName>
        <fullName evidence="2">Uncharacterized protein</fullName>
    </submittedName>
</protein>
<sequence length="264" mass="30233">MVKKIGRYDQFPKTGQTSSTLALFERSGVHIKPTSRMATRRPSKSFRCIPKHPRKHHATLDQADPNQTKRSSLHQLAKPTSFKGSLQPIQLGSTQSYLWEPGYHLNHTEYIIHGQEEFFKFIPCTSQHRIMRIPINSNLPYLELLAFKLQQLFFLDLCTTSAHSKPSRRFTTFIPFRFTTFIPFISPTRSSLWSIHQVSIIHLAHPDSQPATFGIRAQAPVSEARKFVAQEGQGVLPQQDYFKPNQGHTIVHCLDQKSDIPEAM</sequence>
<evidence type="ECO:0000256" key="1">
    <source>
        <dbReference type="SAM" id="MobiDB-lite"/>
    </source>
</evidence>
<proteinExistence type="predicted"/>
<evidence type="ECO:0000313" key="3">
    <source>
        <dbReference type="Proteomes" id="UP000266723"/>
    </source>
</evidence>
<evidence type="ECO:0000313" key="2">
    <source>
        <dbReference type="EMBL" id="KAF3591993.1"/>
    </source>
</evidence>
<feature type="region of interest" description="Disordered" evidence="1">
    <location>
        <begin position="35"/>
        <end position="69"/>
    </location>
</feature>
<keyword evidence="3" id="KW-1185">Reference proteome</keyword>
<feature type="compositionally biased region" description="Basic residues" evidence="1">
    <location>
        <begin position="38"/>
        <end position="57"/>
    </location>
</feature>
<comment type="caution">
    <text evidence="2">The sequence shown here is derived from an EMBL/GenBank/DDBJ whole genome shotgun (WGS) entry which is preliminary data.</text>
</comment>
<name>A0ABQ7E451_BRACR</name>
<gene>
    <name evidence="2" type="ORF">DY000_02024018</name>
</gene>
<dbReference type="EMBL" id="QGKV02000299">
    <property type="protein sequence ID" value="KAF3591993.1"/>
    <property type="molecule type" value="Genomic_DNA"/>
</dbReference>
<reference evidence="2 3" key="1">
    <citation type="journal article" date="2020" name="BMC Genomics">
        <title>Intraspecific diversification of the crop wild relative Brassica cretica Lam. using demographic model selection.</title>
        <authorList>
            <person name="Kioukis A."/>
            <person name="Michalopoulou V.A."/>
            <person name="Briers L."/>
            <person name="Pirintsos S."/>
            <person name="Studholme D.J."/>
            <person name="Pavlidis P."/>
            <person name="Sarris P.F."/>
        </authorList>
    </citation>
    <scope>NUCLEOTIDE SEQUENCE [LARGE SCALE GENOMIC DNA]</scope>
    <source>
        <strain evidence="3">cv. PFS-1207/04</strain>
    </source>
</reference>